<dbReference type="InterPro" id="IPR037401">
    <property type="entry name" value="SnoaL-like"/>
</dbReference>
<dbReference type="EMBL" id="PGEZ01000002">
    <property type="protein sequence ID" value="PJJ54244.1"/>
    <property type="molecule type" value="Genomic_DNA"/>
</dbReference>
<dbReference type="Proteomes" id="UP000230842">
    <property type="component" value="Unassembled WGS sequence"/>
</dbReference>
<sequence>MTTGDVDRLVAVQELRTLKARYCRLLGAGAWRELDPLFAPNGQVRVYDVDGHLTYFADAPDVGLTLSRRLGGAQVVVHAFSAELTIVSPTRADGVWAMEDHLIYPATGSDLGRRAHGFGHFHETYVRHDGRWLIRSLELTRIRVDRS</sequence>
<dbReference type="OrthoDB" id="4941530at2"/>
<organism evidence="2 3">
    <name type="scientific">Mumia flava</name>
    <dbReference type="NCBI Taxonomy" id="1348852"/>
    <lineage>
        <taxon>Bacteria</taxon>
        <taxon>Bacillati</taxon>
        <taxon>Actinomycetota</taxon>
        <taxon>Actinomycetes</taxon>
        <taxon>Propionibacteriales</taxon>
        <taxon>Nocardioidaceae</taxon>
        <taxon>Mumia</taxon>
    </lineage>
</organism>
<dbReference type="AlphaFoldDB" id="A0A2M9B8G1"/>
<keyword evidence="3" id="KW-1185">Reference proteome</keyword>
<dbReference type="Pfam" id="PF13577">
    <property type="entry name" value="SnoaL_4"/>
    <property type="match status" value="1"/>
</dbReference>
<feature type="domain" description="SnoaL-like" evidence="1">
    <location>
        <begin position="8"/>
        <end position="137"/>
    </location>
</feature>
<proteinExistence type="predicted"/>
<accession>A0A2M9B8G1</accession>
<dbReference type="InterPro" id="IPR032710">
    <property type="entry name" value="NTF2-like_dom_sf"/>
</dbReference>
<evidence type="ECO:0000313" key="3">
    <source>
        <dbReference type="Proteomes" id="UP000230842"/>
    </source>
</evidence>
<dbReference type="SUPFAM" id="SSF54427">
    <property type="entry name" value="NTF2-like"/>
    <property type="match status" value="1"/>
</dbReference>
<reference evidence="2 3" key="1">
    <citation type="submission" date="2017-11" db="EMBL/GenBank/DDBJ databases">
        <title>Genomic Encyclopedia of Archaeal and Bacterial Type Strains, Phase II (KMG-II): From Individual Species to Whole Genera.</title>
        <authorList>
            <person name="Goeker M."/>
        </authorList>
    </citation>
    <scope>NUCLEOTIDE SEQUENCE [LARGE SCALE GENOMIC DNA]</scope>
    <source>
        <strain evidence="2 3">DSM 27763</strain>
    </source>
</reference>
<protein>
    <submittedName>
        <fullName evidence="2">SnoaL-like protein</fullName>
    </submittedName>
</protein>
<evidence type="ECO:0000313" key="2">
    <source>
        <dbReference type="EMBL" id="PJJ54244.1"/>
    </source>
</evidence>
<dbReference type="RefSeq" id="WP_157805224.1">
    <property type="nucleotide sequence ID" value="NZ_PGEZ01000002.1"/>
</dbReference>
<gene>
    <name evidence="2" type="ORF">CLV56_3752</name>
</gene>
<comment type="caution">
    <text evidence="2">The sequence shown here is derived from an EMBL/GenBank/DDBJ whole genome shotgun (WGS) entry which is preliminary data.</text>
</comment>
<evidence type="ECO:0000259" key="1">
    <source>
        <dbReference type="Pfam" id="PF13577"/>
    </source>
</evidence>
<name>A0A2M9B8G1_9ACTN</name>
<dbReference type="Gene3D" id="3.10.450.50">
    <property type="match status" value="1"/>
</dbReference>